<dbReference type="InterPro" id="IPR000073">
    <property type="entry name" value="AB_hydrolase_1"/>
</dbReference>
<sequence>MWNDEHFLTVSDGTKIHFRDEGGAGEPVLFVHGFTASIGGQWGRPGLIAGMMERGWRAIAFDLRGHGLSDRPHGRSAYGGNRMGLDAIELLDHLGIGRAHIVGYSLGAHIMAHTLLDHRERARTLCLGGAAGRWNWTDAETVAVNDEADELEAGGITRHILRLWPKDTPKPAPDELQRLSERKLAGMDTVALAGIKRAMPDHKITRDDMCSFTMPLFGFVGTRDPQLQAFHTLQQFRPSTEIAEIEDATHGNCPGRPEALDAVDGFLRRHSERTV</sequence>
<accession>A0A7W6PCJ2</accession>
<dbReference type="InterPro" id="IPR050471">
    <property type="entry name" value="AB_hydrolase"/>
</dbReference>
<dbReference type="Pfam" id="PF00561">
    <property type="entry name" value="Abhydrolase_1"/>
    <property type="match status" value="1"/>
</dbReference>
<organism evidence="2 3">
    <name type="scientific">Martelella radicis</name>
    <dbReference type="NCBI Taxonomy" id="1397476"/>
    <lineage>
        <taxon>Bacteria</taxon>
        <taxon>Pseudomonadati</taxon>
        <taxon>Pseudomonadota</taxon>
        <taxon>Alphaproteobacteria</taxon>
        <taxon>Hyphomicrobiales</taxon>
        <taxon>Aurantimonadaceae</taxon>
        <taxon>Martelella</taxon>
    </lineage>
</organism>
<evidence type="ECO:0000313" key="3">
    <source>
        <dbReference type="Proteomes" id="UP000530571"/>
    </source>
</evidence>
<dbReference type="PANTHER" id="PTHR43433:SF5">
    <property type="entry name" value="AB HYDROLASE-1 DOMAIN-CONTAINING PROTEIN"/>
    <property type="match status" value="1"/>
</dbReference>
<proteinExistence type="predicted"/>
<protein>
    <submittedName>
        <fullName evidence="2">Pimeloyl-ACP methyl ester carboxylesterase</fullName>
    </submittedName>
</protein>
<name>A0A7W6PCJ2_9HYPH</name>
<feature type="domain" description="AB hydrolase-1" evidence="1">
    <location>
        <begin position="27"/>
        <end position="130"/>
    </location>
</feature>
<dbReference type="GO" id="GO:0004806">
    <property type="term" value="F:triacylglycerol lipase activity"/>
    <property type="evidence" value="ECO:0007669"/>
    <property type="project" value="TreeGrafter"/>
</dbReference>
<evidence type="ECO:0000259" key="1">
    <source>
        <dbReference type="Pfam" id="PF00561"/>
    </source>
</evidence>
<dbReference type="GO" id="GO:0046503">
    <property type="term" value="P:glycerolipid catabolic process"/>
    <property type="evidence" value="ECO:0007669"/>
    <property type="project" value="TreeGrafter"/>
</dbReference>
<gene>
    <name evidence="2" type="ORF">GGR30_004561</name>
</gene>
<reference evidence="2 3" key="1">
    <citation type="submission" date="2020-08" db="EMBL/GenBank/DDBJ databases">
        <title>Genomic Encyclopedia of Type Strains, Phase IV (KMG-IV): sequencing the most valuable type-strain genomes for metagenomic binning, comparative biology and taxonomic classification.</title>
        <authorList>
            <person name="Goeker M."/>
        </authorList>
    </citation>
    <scope>NUCLEOTIDE SEQUENCE [LARGE SCALE GENOMIC DNA]</scope>
    <source>
        <strain evidence="2 3">DSM 28101</strain>
    </source>
</reference>
<dbReference type="EMBL" id="JACIDZ010000027">
    <property type="protein sequence ID" value="MBB4124601.1"/>
    <property type="molecule type" value="Genomic_DNA"/>
</dbReference>
<dbReference type="AlphaFoldDB" id="A0A7W6PCJ2"/>
<dbReference type="Gene3D" id="3.40.50.1820">
    <property type="entry name" value="alpha/beta hydrolase"/>
    <property type="match status" value="1"/>
</dbReference>
<dbReference type="SUPFAM" id="SSF53474">
    <property type="entry name" value="alpha/beta-Hydrolases"/>
    <property type="match status" value="1"/>
</dbReference>
<dbReference type="Proteomes" id="UP000530571">
    <property type="component" value="Unassembled WGS sequence"/>
</dbReference>
<dbReference type="RefSeq" id="WP_183491433.1">
    <property type="nucleotide sequence ID" value="NZ_JACIDZ010000027.1"/>
</dbReference>
<keyword evidence="3" id="KW-1185">Reference proteome</keyword>
<dbReference type="PANTHER" id="PTHR43433">
    <property type="entry name" value="HYDROLASE, ALPHA/BETA FOLD FAMILY PROTEIN"/>
    <property type="match status" value="1"/>
</dbReference>
<comment type="caution">
    <text evidence="2">The sequence shown here is derived from an EMBL/GenBank/DDBJ whole genome shotgun (WGS) entry which is preliminary data.</text>
</comment>
<dbReference type="InterPro" id="IPR029058">
    <property type="entry name" value="AB_hydrolase_fold"/>
</dbReference>
<evidence type="ECO:0000313" key="2">
    <source>
        <dbReference type="EMBL" id="MBB4124601.1"/>
    </source>
</evidence>